<gene>
    <name evidence="1" type="ORF">LSAT_V11C600319810</name>
</gene>
<accession>A0A9R1V7T2</accession>
<evidence type="ECO:0000313" key="2">
    <source>
        <dbReference type="Proteomes" id="UP000235145"/>
    </source>
</evidence>
<reference evidence="1 2" key="1">
    <citation type="journal article" date="2017" name="Nat. Commun.">
        <title>Genome assembly with in vitro proximity ligation data and whole-genome triplication in lettuce.</title>
        <authorList>
            <person name="Reyes-Chin-Wo S."/>
            <person name="Wang Z."/>
            <person name="Yang X."/>
            <person name="Kozik A."/>
            <person name="Arikit S."/>
            <person name="Song C."/>
            <person name="Xia L."/>
            <person name="Froenicke L."/>
            <person name="Lavelle D.O."/>
            <person name="Truco M.J."/>
            <person name="Xia R."/>
            <person name="Zhu S."/>
            <person name="Xu C."/>
            <person name="Xu H."/>
            <person name="Xu X."/>
            <person name="Cox K."/>
            <person name="Korf I."/>
            <person name="Meyers B.C."/>
            <person name="Michelmore R.W."/>
        </authorList>
    </citation>
    <scope>NUCLEOTIDE SEQUENCE [LARGE SCALE GENOMIC DNA]</scope>
    <source>
        <strain evidence="2">cv. Salinas</strain>
        <tissue evidence="1">Seedlings</tissue>
    </source>
</reference>
<organism evidence="1 2">
    <name type="scientific">Lactuca sativa</name>
    <name type="common">Garden lettuce</name>
    <dbReference type="NCBI Taxonomy" id="4236"/>
    <lineage>
        <taxon>Eukaryota</taxon>
        <taxon>Viridiplantae</taxon>
        <taxon>Streptophyta</taxon>
        <taxon>Embryophyta</taxon>
        <taxon>Tracheophyta</taxon>
        <taxon>Spermatophyta</taxon>
        <taxon>Magnoliopsida</taxon>
        <taxon>eudicotyledons</taxon>
        <taxon>Gunneridae</taxon>
        <taxon>Pentapetalae</taxon>
        <taxon>asterids</taxon>
        <taxon>campanulids</taxon>
        <taxon>Asterales</taxon>
        <taxon>Asteraceae</taxon>
        <taxon>Cichorioideae</taxon>
        <taxon>Cichorieae</taxon>
        <taxon>Lactucinae</taxon>
        <taxon>Lactuca</taxon>
    </lineage>
</organism>
<keyword evidence="2" id="KW-1185">Reference proteome</keyword>
<evidence type="ECO:0000313" key="1">
    <source>
        <dbReference type="EMBL" id="KAJ0199868.1"/>
    </source>
</evidence>
<dbReference type="EMBL" id="NBSK02000006">
    <property type="protein sequence ID" value="KAJ0199868.1"/>
    <property type="molecule type" value="Genomic_DNA"/>
</dbReference>
<sequence>MMEFFTKLGVHMEISDKSFSVSLVEGNGYEWGSRNGLSSMFAQKGNMINPYFLKMLWELTKFKNDVLRYMYLEEFQHNQDISHNDTLCDFIKSHGYSELFQKAYLVRNLLKFYPCYV</sequence>
<name>A0A9R1V7T2_LACSA</name>
<protein>
    <submittedName>
        <fullName evidence="1">Uncharacterized protein</fullName>
    </submittedName>
</protein>
<dbReference type="Proteomes" id="UP000235145">
    <property type="component" value="Unassembled WGS sequence"/>
</dbReference>
<dbReference type="AlphaFoldDB" id="A0A9R1V7T2"/>
<comment type="caution">
    <text evidence="1">The sequence shown here is derived from an EMBL/GenBank/DDBJ whole genome shotgun (WGS) entry which is preliminary data.</text>
</comment>
<proteinExistence type="predicted"/>